<name>A0ACB7WWW5_9ERIC</name>
<keyword evidence="2" id="KW-1185">Reference proteome</keyword>
<evidence type="ECO:0000313" key="1">
    <source>
        <dbReference type="EMBL" id="KAH7832912.1"/>
    </source>
</evidence>
<proteinExistence type="predicted"/>
<comment type="caution">
    <text evidence="1">The sequence shown here is derived from an EMBL/GenBank/DDBJ whole genome shotgun (WGS) entry which is preliminary data.</text>
</comment>
<organism evidence="1 2">
    <name type="scientific">Vaccinium darrowii</name>
    <dbReference type="NCBI Taxonomy" id="229202"/>
    <lineage>
        <taxon>Eukaryota</taxon>
        <taxon>Viridiplantae</taxon>
        <taxon>Streptophyta</taxon>
        <taxon>Embryophyta</taxon>
        <taxon>Tracheophyta</taxon>
        <taxon>Spermatophyta</taxon>
        <taxon>Magnoliopsida</taxon>
        <taxon>eudicotyledons</taxon>
        <taxon>Gunneridae</taxon>
        <taxon>Pentapetalae</taxon>
        <taxon>asterids</taxon>
        <taxon>Ericales</taxon>
        <taxon>Ericaceae</taxon>
        <taxon>Vaccinioideae</taxon>
        <taxon>Vaccinieae</taxon>
        <taxon>Vaccinium</taxon>
    </lineage>
</organism>
<gene>
    <name evidence="1" type="ORF">Vadar_001274</name>
</gene>
<accession>A0ACB7WWW5</accession>
<dbReference type="EMBL" id="CM037152">
    <property type="protein sequence ID" value="KAH7832912.1"/>
    <property type="molecule type" value="Genomic_DNA"/>
</dbReference>
<dbReference type="Proteomes" id="UP000828048">
    <property type="component" value="Chromosome 2"/>
</dbReference>
<reference evidence="1 2" key="1">
    <citation type="journal article" date="2021" name="Hortic Res">
        <title>High-quality reference genome and annotation aids understanding of berry development for evergreen blueberry (Vaccinium darrowii).</title>
        <authorList>
            <person name="Yu J."/>
            <person name="Hulse-Kemp A.M."/>
            <person name="Babiker E."/>
            <person name="Staton M."/>
        </authorList>
    </citation>
    <scope>NUCLEOTIDE SEQUENCE [LARGE SCALE GENOMIC DNA]</scope>
    <source>
        <strain evidence="2">cv. NJ 8807/NJ 8810</strain>
        <tissue evidence="1">Young leaf</tissue>
    </source>
</reference>
<protein>
    <submittedName>
        <fullName evidence="1">Uncharacterized protein</fullName>
    </submittedName>
</protein>
<sequence>MELDDKLLNVALLILGTLAVAKLISTFLNPRSNKRLPPTVAAWPVFGGLVRFLKGPVVMLREEYPEARECVHVEPFEQEDHVFHRDRRSRPISSRRLNRI</sequence>
<evidence type="ECO:0000313" key="2">
    <source>
        <dbReference type="Proteomes" id="UP000828048"/>
    </source>
</evidence>